<dbReference type="Proteomes" id="UP000789845">
    <property type="component" value="Unassembled WGS sequence"/>
</dbReference>
<evidence type="ECO:0000313" key="2">
    <source>
        <dbReference type="EMBL" id="CAG9607205.1"/>
    </source>
</evidence>
<dbReference type="EMBL" id="CAKJTG010000004">
    <property type="protein sequence ID" value="CAG9607205.1"/>
    <property type="molecule type" value="Genomic_DNA"/>
</dbReference>
<gene>
    <name evidence="2" type="ORF">NEOCIP111885_00895</name>
</gene>
<feature type="signal peptide" evidence="1">
    <location>
        <begin position="1"/>
        <end position="21"/>
    </location>
</feature>
<dbReference type="RefSeq" id="WP_230495475.1">
    <property type="nucleotide sequence ID" value="NZ_CAKJTG010000004.1"/>
</dbReference>
<keyword evidence="3" id="KW-1185">Reference proteome</keyword>
<comment type="caution">
    <text evidence="2">The sequence shown here is derived from an EMBL/GenBank/DDBJ whole genome shotgun (WGS) entry which is preliminary data.</text>
</comment>
<dbReference type="PROSITE" id="PS51257">
    <property type="entry name" value="PROKAR_LIPOPROTEIN"/>
    <property type="match status" value="1"/>
</dbReference>
<name>A0A9C7G814_9BACI</name>
<organism evidence="2 3">
    <name type="scientific">Pseudoneobacillus rhizosphaerae</name>
    <dbReference type="NCBI Taxonomy" id="2880968"/>
    <lineage>
        <taxon>Bacteria</taxon>
        <taxon>Bacillati</taxon>
        <taxon>Bacillota</taxon>
        <taxon>Bacilli</taxon>
        <taxon>Bacillales</taxon>
        <taxon>Bacillaceae</taxon>
        <taxon>Pseudoneobacillus</taxon>
    </lineage>
</organism>
<proteinExistence type="predicted"/>
<dbReference type="InterPro" id="IPR025372">
    <property type="entry name" value="DUF4362"/>
</dbReference>
<keyword evidence="1" id="KW-0732">Signal</keyword>
<sequence>MVKKCLTFILISVLMILSACGTNSSVKEQGQASNNLNSVGSNEIVNMHGNVKNLNRLDFFVENVTAKKSDEVKITHYTIEGDPIYDTVTFDGKQLKITNDNSEDKFGSGEIFTYTCKNLTKNESETGLEYLLIDCKAPDGSSGNHPIVSIRYNLAEQDYFAFRLEYGVNQKNVIDTKNQEIVKDLQNGEMATVMDFQFSESEMQQIYKVLVIGGYLGEKQISTQCKEKPLYSYKLKVWINQGEREFEWNRCDMSEDGKQMTKVADDIIAILKKNETYKGLPEVKGDYE</sequence>
<feature type="chain" id="PRO_5039701492" description="DUF4362 domain-containing protein" evidence="1">
    <location>
        <begin position="22"/>
        <end position="288"/>
    </location>
</feature>
<evidence type="ECO:0008006" key="4">
    <source>
        <dbReference type="Google" id="ProtNLM"/>
    </source>
</evidence>
<dbReference type="Pfam" id="PF14275">
    <property type="entry name" value="DUF4362"/>
    <property type="match status" value="1"/>
</dbReference>
<evidence type="ECO:0000256" key="1">
    <source>
        <dbReference type="SAM" id="SignalP"/>
    </source>
</evidence>
<reference evidence="2" key="1">
    <citation type="submission" date="2021-10" db="EMBL/GenBank/DDBJ databases">
        <authorList>
            <person name="Criscuolo A."/>
        </authorList>
    </citation>
    <scope>NUCLEOTIDE SEQUENCE</scope>
    <source>
        <strain evidence="2">CIP111885</strain>
    </source>
</reference>
<dbReference type="AlphaFoldDB" id="A0A9C7G814"/>
<evidence type="ECO:0000313" key="3">
    <source>
        <dbReference type="Proteomes" id="UP000789845"/>
    </source>
</evidence>
<accession>A0A9C7G814</accession>
<protein>
    <recommendedName>
        <fullName evidence="4">DUF4362 domain-containing protein</fullName>
    </recommendedName>
</protein>